<dbReference type="GO" id="GO:0051537">
    <property type="term" value="F:2 iron, 2 sulfur cluster binding"/>
    <property type="evidence" value="ECO:0007669"/>
    <property type="project" value="UniProtKB-KW"/>
</dbReference>
<evidence type="ECO:0000313" key="7">
    <source>
        <dbReference type="EMBL" id="OMJ71717.1"/>
    </source>
</evidence>
<evidence type="ECO:0000256" key="4">
    <source>
        <dbReference type="ARBA" id="ARBA00023014"/>
    </source>
</evidence>
<name>A0A1R2B4P5_9CILI</name>
<evidence type="ECO:0000313" key="8">
    <source>
        <dbReference type="Proteomes" id="UP000187209"/>
    </source>
</evidence>
<dbReference type="Gene3D" id="3.40.5.90">
    <property type="entry name" value="CDGSH iron-sulfur domain, mitoNEET-type"/>
    <property type="match status" value="1"/>
</dbReference>
<feature type="domain" description="Iron-binding zinc finger CDGSH type" evidence="6">
    <location>
        <begin position="49"/>
        <end position="88"/>
    </location>
</feature>
<dbReference type="PANTHER" id="PTHR46491">
    <property type="entry name" value="CDGSH IRON SULFUR DOMAIN PROTEIN HOMOLOG"/>
    <property type="match status" value="1"/>
</dbReference>
<keyword evidence="2" id="KW-0479">Metal-binding</keyword>
<keyword evidence="8" id="KW-1185">Reference proteome</keyword>
<reference evidence="7 8" key="1">
    <citation type="submission" date="2016-11" db="EMBL/GenBank/DDBJ databases">
        <title>The macronuclear genome of Stentor coeruleus: a giant cell with tiny introns.</title>
        <authorList>
            <person name="Slabodnick M."/>
            <person name="Ruby J.G."/>
            <person name="Reiff S.B."/>
            <person name="Swart E.C."/>
            <person name="Gosai S."/>
            <person name="Prabakaran S."/>
            <person name="Witkowska E."/>
            <person name="Larue G.E."/>
            <person name="Fisher S."/>
            <person name="Freeman R.M."/>
            <person name="Gunawardena J."/>
            <person name="Chu W."/>
            <person name="Stover N.A."/>
            <person name="Gregory B.D."/>
            <person name="Nowacki M."/>
            <person name="Derisi J."/>
            <person name="Roy S.W."/>
            <person name="Marshall W.F."/>
            <person name="Sood P."/>
        </authorList>
    </citation>
    <scope>NUCLEOTIDE SEQUENCE [LARGE SCALE GENOMIC DNA]</scope>
    <source>
        <strain evidence="7">WM001</strain>
    </source>
</reference>
<dbReference type="InterPro" id="IPR018967">
    <property type="entry name" value="FeS-contain_CDGSH-typ"/>
</dbReference>
<sequence length="128" mass="14985">MLKRFFAELKVIEERKSFKIFKIPRKTHKQEFIKLEEFQSKPEPICVANRPFIFNNPKAGDKKYFWCTCGLSRKQPFCDSSHMQTAFKPLSFIIQEDVKQVALCLCKKSTTAPYCDFKTCGCAQENKK</sequence>
<feature type="domain" description="Iron-binding zinc finger CDGSH type" evidence="6">
    <location>
        <begin position="91"/>
        <end position="118"/>
    </location>
</feature>
<evidence type="ECO:0000256" key="2">
    <source>
        <dbReference type="ARBA" id="ARBA00022723"/>
    </source>
</evidence>
<comment type="cofactor">
    <cofactor evidence="5">
        <name>[2Fe-2S] cluster</name>
        <dbReference type="ChEBI" id="CHEBI:190135"/>
    </cofactor>
</comment>
<dbReference type="PANTHER" id="PTHR46491:SF3">
    <property type="entry name" value="CDGSH IRON-SULFUR DOMAIN-CONTAINING PROTEIN 3, MITOCHONDRIAL"/>
    <property type="match status" value="1"/>
</dbReference>
<keyword evidence="3" id="KW-0408">Iron</keyword>
<dbReference type="OrthoDB" id="311813at2759"/>
<dbReference type="GO" id="GO:0046872">
    <property type="term" value="F:metal ion binding"/>
    <property type="evidence" value="ECO:0007669"/>
    <property type="project" value="UniProtKB-KW"/>
</dbReference>
<dbReference type="GO" id="GO:0005739">
    <property type="term" value="C:mitochondrion"/>
    <property type="evidence" value="ECO:0007669"/>
    <property type="project" value="TreeGrafter"/>
</dbReference>
<gene>
    <name evidence="7" type="ORF">SteCoe_30004</name>
</gene>
<evidence type="ECO:0000259" key="6">
    <source>
        <dbReference type="SMART" id="SM00704"/>
    </source>
</evidence>
<dbReference type="Proteomes" id="UP000187209">
    <property type="component" value="Unassembled WGS sequence"/>
</dbReference>
<proteinExistence type="predicted"/>
<keyword evidence="4" id="KW-0411">Iron-sulfur</keyword>
<evidence type="ECO:0000256" key="5">
    <source>
        <dbReference type="ARBA" id="ARBA00034078"/>
    </source>
</evidence>
<comment type="caution">
    <text evidence="7">The sequence shown here is derived from an EMBL/GenBank/DDBJ whole genome shotgun (WGS) entry which is preliminary data.</text>
</comment>
<evidence type="ECO:0000256" key="3">
    <source>
        <dbReference type="ARBA" id="ARBA00023004"/>
    </source>
</evidence>
<dbReference type="SMART" id="SM00704">
    <property type="entry name" value="ZnF_CDGSH"/>
    <property type="match status" value="2"/>
</dbReference>
<organism evidence="7 8">
    <name type="scientific">Stentor coeruleus</name>
    <dbReference type="NCBI Taxonomy" id="5963"/>
    <lineage>
        <taxon>Eukaryota</taxon>
        <taxon>Sar</taxon>
        <taxon>Alveolata</taxon>
        <taxon>Ciliophora</taxon>
        <taxon>Postciliodesmatophora</taxon>
        <taxon>Heterotrichea</taxon>
        <taxon>Heterotrichida</taxon>
        <taxon>Stentoridae</taxon>
        <taxon>Stentor</taxon>
    </lineage>
</organism>
<protein>
    <recommendedName>
        <fullName evidence="6">Iron-binding zinc finger CDGSH type domain-containing protein</fullName>
    </recommendedName>
</protein>
<dbReference type="Pfam" id="PF09360">
    <property type="entry name" value="zf-CDGSH"/>
    <property type="match status" value="1"/>
</dbReference>
<evidence type="ECO:0000256" key="1">
    <source>
        <dbReference type="ARBA" id="ARBA00022714"/>
    </source>
</evidence>
<keyword evidence="1" id="KW-0001">2Fe-2S</keyword>
<dbReference type="InterPro" id="IPR042216">
    <property type="entry name" value="MitoNEET_CISD"/>
</dbReference>
<dbReference type="EMBL" id="MPUH01000963">
    <property type="protein sequence ID" value="OMJ71717.1"/>
    <property type="molecule type" value="Genomic_DNA"/>
</dbReference>
<accession>A0A1R2B4P5</accession>
<dbReference type="InterPro" id="IPR052950">
    <property type="entry name" value="CISD"/>
</dbReference>
<dbReference type="AlphaFoldDB" id="A0A1R2B4P5"/>